<reference evidence="3 4" key="1">
    <citation type="journal article" date="2018" name="Syst. Appl. Microbiol.">
        <title>Corynebacterium heidelbergense sp. nov., isolated from the preen glands of Egyptian geese (Alopochen aegyptiacus).</title>
        <authorList>
            <person name="Braun M.S."/>
            <person name="Wang E."/>
            <person name="Zimmermann S."/>
            <person name="Wink M."/>
        </authorList>
    </citation>
    <scope>NUCLEOTIDE SEQUENCE [LARGE SCALE GENOMIC DNA]</scope>
    <source>
        <strain evidence="3 4">DSM 104638</strain>
    </source>
</reference>
<feature type="transmembrane region" description="Helical" evidence="1">
    <location>
        <begin position="172"/>
        <end position="193"/>
    </location>
</feature>
<dbReference type="EMBL" id="PHQP01000001">
    <property type="protein sequence ID" value="RAV35041.1"/>
    <property type="molecule type" value="Genomic_DNA"/>
</dbReference>
<dbReference type="GO" id="GO:0080120">
    <property type="term" value="P:CAAX-box protein maturation"/>
    <property type="evidence" value="ECO:0007669"/>
    <property type="project" value="UniProtKB-ARBA"/>
</dbReference>
<feature type="transmembrane region" description="Helical" evidence="1">
    <location>
        <begin position="103"/>
        <end position="125"/>
    </location>
</feature>
<keyword evidence="3" id="KW-0645">Protease</keyword>
<dbReference type="PANTHER" id="PTHR36435">
    <property type="entry name" value="SLR1288 PROTEIN"/>
    <property type="match status" value="1"/>
</dbReference>
<keyword evidence="1" id="KW-0812">Transmembrane</keyword>
<feature type="transmembrane region" description="Helical" evidence="1">
    <location>
        <begin position="224"/>
        <end position="241"/>
    </location>
</feature>
<evidence type="ECO:0000256" key="1">
    <source>
        <dbReference type="SAM" id="Phobius"/>
    </source>
</evidence>
<feature type="transmembrane region" description="Helical" evidence="1">
    <location>
        <begin position="137"/>
        <end position="160"/>
    </location>
</feature>
<protein>
    <submittedName>
        <fullName evidence="3">CPBP family intramembrane metalloprotease</fullName>
    </submittedName>
</protein>
<evidence type="ECO:0000313" key="3">
    <source>
        <dbReference type="EMBL" id="RAV35041.1"/>
    </source>
</evidence>
<dbReference type="Proteomes" id="UP000251047">
    <property type="component" value="Unassembled WGS sequence"/>
</dbReference>
<feature type="transmembrane region" description="Helical" evidence="1">
    <location>
        <begin position="199"/>
        <end position="217"/>
    </location>
</feature>
<dbReference type="PANTHER" id="PTHR36435:SF1">
    <property type="entry name" value="CAAX AMINO TERMINAL PROTEASE FAMILY PROTEIN"/>
    <property type="match status" value="1"/>
</dbReference>
<organism evidence="3 4">
    <name type="scientific">Corynebacterium heidelbergense</name>
    <dbReference type="NCBI Taxonomy" id="2055947"/>
    <lineage>
        <taxon>Bacteria</taxon>
        <taxon>Bacillati</taxon>
        <taxon>Actinomycetota</taxon>
        <taxon>Actinomycetes</taxon>
        <taxon>Mycobacteriales</taxon>
        <taxon>Corynebacteriaceae</taxon>
        <taxon>Corynebacterium</taxon>
    </lineage>
</organism>
<dbReference type="InterPro" id="IPR003675">
    <property type="entry name" value="Rce1/LyrA-like_dom"/>
</dbReference>
<evidence type="ECO:0000259" key="2">
    <source>
        <dbReference type="Pfam" id="PF02517"/>
    </source>
</evidence>
<feature type="transmembrane region" description="Helical" evidence="1">
    <location>
        <begin position="25"/>
        <end position="48"/>
    </location>
</feature>
<dbReference type="InterPro" id="IPR052710">
    <property type="entry name" value="CAAX_protease"/>
</dbReference>
<gene>
    <name evidence="3" type="ORF">CWC39_00270</name>
</gene>
<keyword evidence="3" id="KW-0482">Metalloprotease</keyword>
<dbReference type="GO" id="GO:0006508">
    <property type="term" value="P:proteolysis"/>
    <property type="evidence" value="ECO:0007669"/>
    <property type="project" value="UniProtKB-KW"/>
</dbReference>
<evidence type="ECO:0000313" key="4">
    <source>
        <dbReference type="Proteomes" id="UP000251047"/>
    </source>
</evidence>
<sequence length="242" mass="26774">MNLVELGRRKRNYLGLHPTPTRKHLLWAGGLFLSPYLPFLTALAFFPLFRDGLGSKAELVLSGTFLAASFSALLILWIGLIRNCRWNRVQLGFCKARRSLWHILWWSPIAIVLAAKATAIVGSVLGVEAQGTSEKTAFGGLSWVAIVPAVFLYVLVGPLLEEVVFRRVLLDYLLGVLPRWVAVPIVSACFALVHIAPPLIVYNFFLGIALAMARLWFRSLWGPFLLHVSNNALVTCGVLLAL</sequence>
<dbReference type="AlphaFoldDB" id="A0A364VEK0"/>
<name>A0A364VEK0_9CORY</name>
<comment type="caution">
    <text evidence="3">The sequence shown here is derived from an EMBL/GenBank/DDBJ whole genome shotgun (WGS) entry which is preliminary data.</text>
</comment>
<dbReference type="Pfam" id="PF02517">
    <property type="entry name" value="Rce1-like"/>
    <property type="match status" value="1"/>
</dbReference>
<accession>A0A364VEK0</accession>
<feature type="transmembrane region" description="Helical" evidence="1">
    <location>
        <begin position="60"/>
        <end position="82"/>
    </location>
</feature>
<feature type="domain" description="CAAX prenyl protease 2/Lysostaphin resistance protein A-like" evidence="2">
    <location>
        <begin position="145"/>
        <end position="233"/>
    </location>
</feature>
<proteinExistence type="predicted"/>
<keyword evidence="1" id="KW-1133">Transmembrane helix</keyword>
<keyword evidence="3" id="KW-0378">Hydrolase</keyword>
<dbReference type="OrthoDB" id="4948798at2"/>
<keyword evidence="1" id="KW-0472">Membrane</keyword>
<dbReference type="GO" id="GO:0004175">
    <property type="term" value="F:endopeptidase activity"/>
    <property type="evidence" value="ECO:0007669"/>
    <property type="project" value="UniProtKB-ARBA"/>
</dbReference>
<dbReference type="RefSeq" id="WP_112768518.1">
    <property type="nucleotide sequence ID" value="NZ_CP063191.1"/>
</dbReference>
<dbReference type="GO" id="GO:0008237">
    <property type="term" value="F:metallopeptidase activity"/>
    <property type="evidence" value="ECO:0007669"/>
    <property type="project" value="UniProtKB-KW"/>
</dbReference>